<dbReference type="InterPro" id="IPR019243">
    <property type="entry name" value="DUF2202"/>
</dbReference>
<dbReference type="AlphaFoldDB" id="A0A059E0U9"/>
<dbReference type="STRING" id="1280948.HY36_17380"/>
<accession>A0A059E0U9</accession>
<evidence type="ECO:0000256" key="1">
    <source>
        <dbReference type="SAM" id="SignalP"/>
    </source>
</evidence>
<sequence length="178" mass="19369">MTCKKRHRRRHRAGFCAAAALAAAPAAAHADLPASVVEAMDLALADERQAHRTYSDILEAFGEVRPFSNIVHAEARHIEALLPLYSAYRVPVPADDSSHDLDVAVLSLKALCEKGVAAEIENVRLYDEELLPAVSDYPDIAAVFTNLRNASADRHLPAFQRCVDRGGQPGRGYRGGRS</sequence>
<dbReference type="SUPFAM" id="SSF47240">
    <property type="entry name" value="Ferritin-like"/>
    <property type="match status" value="1"/>
</dbReference>
<reference evidence="3 4" key="1">
    <citation type="journal article" date="2014" name="Antonie Van Leeuwenhoek">
        <title>Hyphomonas beringensis sp. nov. and Hyphomonas chukchiensis sp. nov., isolated from surface seawater of the Bering Sea and Chukchi Sea.</title>
        <authorList>
            <person name="Li C."/>
            <person name="Lai Q."/>
            <person name="Li G."/>
            <person name="Dong C."/>
            <person name="Wang J."/>
            <person name="Liao Y."/>
            <person name="Shao Z."/>
        </authorList>
    </citation>
    <scope>NUCLEOTIDE SEQUENCE [LARGE SCALE GENOMIC DNA]</scope>
    <source>
        <strain evidence="3 4">22II1-22F38</strain>
    </source>
</reference>
<proteinExistence type="predicted"/>
<dbReference type="PATRIC" id="fig|1280948.3.peg.2000"/>
<evidence type="ECO:0000313" key="4">
    <source>
        <dbReference type="Proteomes" id="UP000024547"/>
    </source>
</evidence>
<dbReference type="InterPro" id="IPR012347">
    <property type="entry name" value="Ferritin-like"/>
</dbReference>
<feature type="signal peptide" evidence="1">
    <location>
        <begin position="1"/>
        <end position="30"/>
    </location>
</feature>
<dbReference type="Gene3D" id="1.20.1260.10">
    <property type="match status" value="1"/>
</dbReference>
<dbReference type="eggNOG" id="COG4902">
    <property type="taxonomic scope" value="Bacteria"/>
</dbReference>
<keyword evidence="1" id="KW-0732">Signal</keyword>
<dbReference type="Pfam" id="PF09968">
    <property type="entry name" value="DUF2202"/>
    <property type="match status" value="1"/>
</dbReference>
<evidence type="ECO:0000313" key="3">
    <source>
        <dbReference type="EMBL" id="KCZ60692.1"/>
    </source>
</evidence>
<dbReference type="CDD" id="cd01048">
    <property type="entry name" value="Ferritin_like_AB2"/>
    <property type="match status" value="1"/>
</dbReference>
<name>A0A059E0U9_9PROT</name>
<dbReference type="EMBL" id="AWFH01000020">
    <property type="protein sequence ID" value="KCZ60692.1"/>
    <property type="molecule type" value="Genomic_DNA"/>
</dbReference>
<feature type="chain" id="PRO_5001571565" description="DUF2202 domain-containing protein" evidence="1">
    <location>
        <begin position="31"/>
        <end position="178"/>
    </location>
</feature>
<evidence type="ECO:0000259" key="2">
    <source>
        <dbReference type="Pfam" id="PF09968"/>
    </source>
</evidence>
<feature type="domain" description="DUF2202" evidence="2">
    <location>
        <begin position="45"/>
        <end position="168"/>
    </location>
</feature>
<dbReference type="Proteomes" id="UP000024547">
    <property type="component" value="Unassembled WGS sequence"/>
</dbReference>
<gene>
    <name evidence="3" type="ORF">HY36_17380</name>
</gene>
<protein>
    <recommendedName>
        <fullName evidence="2">DUF2202 domain-containing protein</fullName>
    </recommendedName>
</protein>
<dbReference type="RefSeq" id="WP_206741181.1">
    <property type="nucleotide sequence ID" value="NZ_AWFH01000020.1"/>
</dbReference>
<keyword evidence="4" id="KW-1185">Reference proteome</keyword>
<organism evidence="3 4">
    <name type="scientific">Hyphomonas atlantica</name>
    <dbReference type="NCBI Taxonomy" id="1280948"/>
    <lineage>
        <taxon>Bacteria</taxon>
        <taxon>Pseudomonadati</taxon>
        <taxon>Pseudomonadota</taxon>
        <taxon>Alphaproteobacteria</taxon>
        <taxon>Hyphomonadales</taxon>
        <taxon>Hyphomonadaceae</taxon>
        <taxon>Hyphomonas</taxon>
    </lineage>
</organism>
<dbReference type="InterPro" id="IPR009078">
    <property type="entry name" value="Ferritin-like_SF"/>
</dbReference>
<comment type="caution">
    <text evidence="3">The sequence shown here is derived from an EMBL/GenBank/DDBJ whole genome shotgun (WGS) entry which is preliminary data.</text>
</comment>